<comment type="caution">
    <text evidence="1">The sequence shown here is derived from an EMBL/GenBank/DDBJ whole genome shotgun (WGS) entry which is preliminary data.</text>
</comment>
<sequence>MSLSILVDNGEALIFFSCTFFEQRLRPDTEEKEILVYNCRTYLHDTCLHLMNATVTLLNFIFAFAGHSSVARAVDSIFRVTINFDVFDILLKLLLKWIKQQLIVTEIPCTNPSQANK</sequence>
<reference evidence="1 2" key="1">
    <citation type="journal article" date="2018" name="Sci. Rep.">
        <title>Genomic signatures of local adaptation to the degree of environmental predictability in rotifers.</title>
        <authorList>
            <person name="Franch-Gras L."/>
            <person name="Hahn C."/>
            <person name="Garcia-Roger E.M."/>
            <person name="Carmona M.J."/>
            <person name="Serra M."/>
            <person name="Gomez A."/>
        </authorList>
    </citation>
    <scope>NUCLEOTIDE SEQUENCE [LARGE SCALE GENOMIC DNA]</scope>
    <source>
        <strain evidence="1">HYR1</strain>
    </source>
</reference>
<keyword evidence="2" id="KW-1185">Reference proteome</keyword>
<dbReference type="EMBL" id="REGN01003466">
    <property type="protein sequence ID" value="RNA22396.1"/>
    <property type="molecule type" value="Genomic_DNA"/>
</dbReference>
<evidence type="ECO:0000313" key="1">
    <source>
        <dbReference type="EMBL" id="RNA22396.1"/>
    </source>
</evidence>
<dbReference type="AlphaFoldDB" id="A0A3M7RFR4"/>
<dbReference type="Proteomes" id="UP000276133">
    <property type="component" value="Unassembled WGS sequence"/>
</dbReference>
<accession>A0A3M7RFR4</accession>
<gene>
    <name evidence="1" type="ORF">BpHYR1_022613</name>
</gene>
<proteinExistence type="predicted"/>
<name>A0A3M7RFR4_BRAPC</name>
<evidence type="ECO:0000313" key="2">
    <source>
        <dbReference type="Proteomes" id="UP000276133"/>
    </source>
</evidence>
<organism evidence="1 2">
    <name type="scientific">Brachionus plicatilis</name>
    <name type="common">Marine rotifer</name>
    <name type="synonym">Brachionus muelleri</name>
    <dbReference type="NCBI Taxonomy" id="10195"/>
    <lineage>
        <taxon>Eukaryota</taxon>
        <taxon>Metazoa</taxon>
        <taxon>Spiralia</taxon>
        <taxon>Gnathifera</taxon>
        <taxon>Rotifera</taxon>
        <taxon>Eurotatoria</taxon>
        <taxon>Monogononta</taxon>
        <taxon>Pseudotrocha</taxon>
        <taxon>Ploima</taxon>
        <taxon>Brachionidae</taxon>
        <taxon>Brachionus</taxon>
    </lineage>
</organism>
<protein>
    <submittedName>
        <fullName evidence="1">Uncharacterized protein</fullName>
    </submittedName>
</protein>